<protein>
    <submittedName>
        <fullName evidence="2">Uncharacterized protein si:ch211-281p14.2 isoform X1</fullName>
    </submittedName>
</protein>
<accession>A0AC58G2H1</accession>
<dbReference type="Proteomes" id="UP000000437">
    <property type="component" value="Chromosome 7"/>
</dbReference>
<name>A0AC58G2H1_DANRE</name>
<gene>
    <name evidence="2" type="primary">si:ch211-281p14.2</name>
</gene>
<proteinExistence type="predicted"/>
<reference evidence="2" key="1">
    <citation type="submission" date="2025-08" db="UniProtKB">
        <authorList>
            <consortium name="RefSeq"/>
        </authorList>
    </citation>
    <scope>IDENTIFICATION</scope>
    <source>
        <strain evidence="2">Tuebingen</strain>
        <tissue evidence="2">Fibroblasts and whole tissue</tissue>
    </source>
</reference>
<evidence type="ECO:0000313" key="1">
    <source>
        <dbReference type="Proteomes" id="UP000000437"/>
    </source>
</evidence>
<keyword evidence="1" id="KW-1185">Reference proteome</keyword>
<sequence length="241" mass="27094">MAKERATFFTQAEQELLIEGYGEFQHLIKTSGNTSKAAKTRREGWEKVAEKLNAATTGPIRTWEQVKVKYKNILQNATRKRCEQKKTGGGPAPPPHTPAEELALGFNANRPIVQGIPGGSSSLEPQPGTSKGTTVITVSNDTPTLVSIPFEVVAEVNSEETLSDECFEELTESMPSKRPFDRHSDKEGDIRSLYKRSLQHKVEYLELKKQKLQGEIELQQLMKTKMELEIQLLQKELQSKR</sequence>
<evidence type="ECO:0000313" key="2">
    <source>
        <dbReference type="RefSeq" id="XP_073763933.1"/>
    </source>
</evidence>
<organism evidence="1 2">
    <name type="scientific">Danio rerio</name>
    <name type="common">Zebrafish</name>
    <name type="synonym">Brachydanio rerio</name>
    <dbReference type="NCBI Taxonomy" id="7955"/>
    <lineage>
        <taxon>Eukaryota</taxon>
        <taxon>Metazoa</taxon>
        <taxon>Chordata</taxon>
        <taxon>Craniata</taxon>
        <taxon>Vertebrata</taxon>
        <taxon>Euteleostomi</taxon>
        <taxon>Actinopterygii</taxon>
        <taxon>Neopterygii</taxon>
        <taxon>Teleostei</taxon>
        <taxon>Ostariophysi</taxon>
        <taxon>Cypriniformes</taxon>
        <taxon>Danionidae</taxon>
        <taxon>Danioninae</taxon>
        <taxon>Danio</taxon>
    </lineage>
</organism>
<dbReference type="RefSeq" id="XP_073763933.1">
    <property type="nucleotide sequence ID" value="XM_073907832.1"/>
</dbReference>